<dbReference type="eggNOG" id="COG1136">
    <property type="taxonomic scope" value="Bacteria"/>
</dbReference>
<dbReference type="EMBL" id="CP000112">
    <property type="protein sequence ID" value="ABB37532.1"/>
    <property type="molecule type" value="Genomic_DNA"/>
</dbReference>
<dbReference type="Proteomes" id="UP000002710">
    <property type="component" value="Chromosome"/>
</dbReference>
<dbReference type="FunFam" id="3.40.50.300:FF:000032">
    <property type="entry name" value="Export ABC transporter ATP-binding protein"/>
    <property type="match status" value="1"/>
</dbReference>
<dbReference type="GO" id="GO:0022857">
    <property type="term" value="F:transmembrane transporter activity"/>
    <property type="evidence" value="ECO:0007669"/>
    <property type="project" value="UniProtKB-ARBA"/>
</dbReference>
<keyword evidence="7" id="KW-1185">Reference proteome</keyword>
<dbReference type="GO" id="GO:0016887">
    <property type="term" value="F:ATP hydrolysis activity"/>
    <property type="evidence" value="ECO:0007669"/>
    <property type="project" value="InterPro"/>
</dbReference>
<dbReference type="InterPro" id="IPR015854">
    <property type="entry name" value="ABC_transpr_LolD-like"/>
</dbReference>
<dbReference type="GO" id="GO:0098796">
    <property type="term" value="C:membrane protein complex"/>
    <property type="evidence" value="ECO:0007669"/>
    <property type="project" value="UniProtKB-ARBA"/>
</dbReference>
<dbReference type="EC" id="3.6.3.28" evidence="6"/>
<evidence type="ECO:0000256" key="3">
    <source>
        <dbReference type="ARBA" id="ARBA00022840"/>
    </source>
</evidence>
<dbReference type="Gene3D" id="3.40.50.300">
    <property type="entry name" value="P-loop containing nucleotide triphosphate hydrolases"/>
    <property type="match status" value="1"/>
</dbReference>
<dbReference type="RefSeq" id="WP_011366811.1">
    <property type="nucleotide sequence ID" value="NC_007519.1"/>
</dbReference>
<dbReference type="InterPro" id="IPR003593">
    <property type="entry name" value="AAA+_ATPase"/>
</dbReference>
<name>Q314W4_OLEA2</name>
<dbReference type="GO" id="GO:0005886">
    <property type="term" value="C:plasma membrane"/>
    <property type="evidence" value="ECO:0007669"/>
    <property type="project" value="TreeGrafter"/>
</dbReference>
<dbReference type="GO" id="GO:0005524">
    <property type="term" value="F:ATP binding"/>
    <property type="evidence" value="ECO:0007669"/>
    <property type="project" value="UniProtKB-KW"/>
</dbReference>
<dbReference type="KEGG" id="dde:Dde_0731"/>
<feature type="domain" description="ABC transporter" evidence="5">
    <location>
        <begin position="8"/>
        <end position="247"/>
    </location>
</feature>
<keyword evidence="2" id="KW-0547">Nucleotide-binding</keyword>
<evidence type="ECO:0000313" key="7">
    <source>
        <dbReference type="Proteomes" id="UP000002710"/>
    </source>
</evidence>
<dbReference type="CDD" id="cd03255">
    <property type="entry name" value="ABC_MJ0796_LolCDE_FtsE"/>
    <property type="match status" value="1"/>
</dbReference>
<dbReference type="HOGENOM" id="CLU_000604_1_22_7"/>
<dbReference type="InterPro" id="IPR027417">
    <property type="entry name" value="P-loop_NTPase"/>
</dbReference>
<comment type="similarity">
    <text evidence="4">Belongs to the ABC transporter superfamily. Macrolide exporter (TC 3.A.1.122) family.</text>
</comment>
<evidence type="ECO:0000256" key="2">
    <source>
        <dbReference type="ARBA" id="ARBA00022741"/>
    </source>
</evidence>
<evidence type="ECO:0000313" key="6">
    <source>
        <dbReference type="EMBL" id="ABB37532.1"/>
    </source>
</evidence>
<keyword evidence="1" id="KW-0813">Transport</keyword>
<dbReference type="InterPro" id="IPR017871">
    <property type="entry name" value="ABC_transporter-like_CS"/>
</dbReference>
<dbReference type="STRING" id="207559.Dde_0731"/>
<dbReference type="AlphaFoldDB" id="Q314W4"/>
<dbReference type="PROSITE" id="PS00211">
    <property type="entry name" value="ABC_TRANSPORTER_1"/>
    <property type="match status" value="1"/>
</dbReference>
<dbReference type="PANTHER" id="PTHR24220:SF86">
    <property type="entry name" value="ABC TRANSPORTER ABCH.1"/>
    <property type="match status" value="1"/>
</dbReference>
<accession>Q314W4</accession>
<dbReference type="SUPFAM" id="SSF52540">
    <property type="entry name" value="P-loop containing nucleoside triphosphate hydrolases"/>
    <property type="match status" value="1"/>
</dbReference>
<evidence type="ECO:0000259" key="5">
    <source>
        <dbReference type="PROSITE" id="PS50893"/>
    </source>
</evidence>
<keyword evidence="3" id="KW-0067">ATP-binding</keyword>
<proteinExistence type="inferred from homology"/>
<organism evidence="6 7">
    <name type="scientific">Oleidesulfovibrio alaskensis (strain ATCC BAA-1058 / DSM 17464 / G20)</name>
    <name type="common">Desulfovibrio alaskensis</name>
    <dbReference type="NCBI Taxonomy" id="207559"/>
    <lineage>
        <taxon>Bacteria</taxon>
        <taxon>Pseudomonadati</taxon>
        <taxon>Thermodesulfobacteriota</taxon>
        <taxon>Desulfovibrionia</taxon>
        <taxon>Desulfovibrionales</taxon>
        <taxon>Desulfovibrionaceae</taxon>
        <taxon>Oleidesulfovibrio</taxon>
    </lineage>
</organism>
<dbReference type="PROSITE" id="PS50893">
    <property type="entry name" value="ABC_TRANSPORTER_2"/>
    <property type="match status" value="1"/>
</dbReference>
<gene>
    <name evidence="6" type="ordered locus">Dde_0731</name>
</gene>
<dbReference type="SMART" id="SM00382">
    <property type="entry name" value="AAA"/>
    <property type="match status" value="1"/>
</dbReference>
<dbReference type="InterPro" id="IPR017911">
    <property type="entry name" value="MacB-like_ATP-bd"/>
</dbReference>
<dbReference type="PANTHER" id="PTHR24220">
    <property type="entry name" value="IMPORT ATP-BINDING PROTEIN"/>
    <property type="match status" value="1"/>
</dbReference>
<evidence type="ECO:0000256" key="4">
    <source>
        <dbReference type="ARBA" id="ARBA00038388"/>
    </source>
</evidence>
<reference evidence="6 7" key="1">
    <citation type="journal article" date="2011" name="J. Bacteriol.">
        <title>Complete genome sequence and updated annotation of Desulfovibrio alaskensis G20.</title>
        <authorList>
            <person name="Hauser L.J."/>
            <person name="Land M.L."/>
            <person name="Brown S.D."/>
            <person name="Larimer F."/>
            <person name="Keller K.L."/>
            <person name="Rapp-Giles B.J."/>
            <person name="Price M.N."/>
            <person name="Lin M."/>
            <person name="Bruce D.C."/>
            <person name="Detter J.C."/>
            <person name="Tapia R."/>
            <person name="Han C.S."/>
            <person name="Goodwin L.A."/>
            <person name="Cheng J.F."/>
            <person name="Pitluck S."/>
            <person name="Copeland A."/>
            <person name="Lucas S."/>
            <person name="Nolan M."/>
            <person name="Lapidus A.L."/>
            <person name="Palumbo A.V."/>
            <person name="Wall J.D."/>
        </authorList>
    </citation>
    <scope>NUCLEOTIDE SEQUENCE [LARGE SCALE GENOMIC DNA]</scope>
    <source>
        <strain evidence="7">ATCC BAA 1058 / DSM 17464 / G20</strain>
    </source>
</reference>
<dbReference type="Pfam" id="PF00005">
    <property type="entry name" value="ABC_tran"/>
    <property type="match status" value="1"/>
</dbReference>
<dbReference type="InterPro" id="IPR003439">
    <property type="entry name" value="ABC_transporter-like_ATP-bd"/>
</dbReference>
<sequence length="249" mass="27170">MTASRTIVRVSGVTRTFRMGKVDVQALKGVDLEIFAGEYISIMGPSGSGKSTLFNMIGGLDKPTDGKVFIDEVDIAQLDAYELAWLRNRKIGYIFQTFNIIPVMTALENITLPMIFAGMSNDDATRKGLELLDMVGLGARRDHKPLELSGGQQQRVAIARALANDPSIILADEPTGNLDLTTGEDIIRLLRSLSTERGVTVISATHDYKMLNVSDRVVWVRDGRVDTVESRDELNISVGGIHTPAAPPE</sequence>
<keyword evidence="6" id="KW-0378">Hydrolase</keyword>
<evidence type="ECO:0000256" key="1">
    <source>
        <dbReference type="ARBA" id="ARBA00022448"/>
    </source>
</evidence>
<protein>
    <submittedName>
        <fullName evidence="6">Phosphonate-transporting ATPase</fullName>
        <ecNumber evidence="6">3.6.3.28</ecNumber>
    </submittedName>
</protein>